<protein>
    <recommendedName>
        <fullName evidence="4">YwdI family protein</fullName>
    </recommendedName>
</protein>
<dbReference type="EMBL" id="PYZH01000014">
    <property type="protein sequence ID" value="PTF16146.1"/>
    <property type="molecule type" value="Genomic_DNA"/>
</dbReference>
<comment type="caution">
    <text evidence="2">The sequence shown here is derived from an EMBL/GenBank/DDBJ whole genome shotgun (WGS) entry which is preliminary data.</text>
</comment>
<reference evidence="2 3" key="1">
    <citation type="journal article" date="2016" name="Front. Microbiol.">
        <title>Comprehensive Phylogenetic Analysis of Bovine Non-aureus Staphylococci Species Based on Whole-Genome Sequencing.</title>
        <authorList>
            <person name="Naushad S."/>
            <person name="Barkema H.W."/>
            <person name="Luby C."/>
            <person name="Condas L.A."/>
            <person name="Nobrega D.B."/>
            <person name="Carson D.A."/>
            <person name="De Buck J."/>
        </authorList>
    </citation>
    <scope>NUCLEOTIDE SEQUENCE [LARGE SCALE GENOMIC DNA]</scope>
    <source>
        <strain evidence="2 3">SNUC 4143</strain>
    </source>
</reference>
<organism evidence="2 3">
    <name type="scientific">Staphylococcus devriesei</name>
    <dbReference type="NCBI Taxonomy" id="586733"/>
    <lineage>
        <taxon>Bacteria</taxon>
        <taxon>Bacillati</taxon>
        <taxon>Bacillota</taxon>
        <taxon>Bacilli</taxon>
        <taxon>Bacillales</taxon>
        <taxon>Staphylococcaceae</taxon>
        <taxon>Staphylococcus</taxon>
    </lineage>
</organism>
<dbReference type="AlphaFoldDB" id="A0A2T4L2V8"/>
<dbReference type="Proteomes" id="UP000243350">
    <property type="component" value="Unassembled WGS sequence"/>
</dbReference>
<name>A0A2T4L2V8_9STAP</name>
<evidence type="ECO:0008006" key="4">
    <source>
        <dbReference type="Google" id="ProtNLM"/>
    </source>
</evidence>
<proteinExistence type="predicted"/>
<dbReference type="RefSeq" id="WP_107519998.1">
    <property type="nucleotide sequence ID" value="NZ_PYZH01000014.1"/>
</dbReference>
<feature type="region of interest" description="Disordered" evidence="1">
    <location>
        <begin position="96"/>
        <end position="119"/>
    </location>
</feature>
<gene>
    <name evidence="2" type="ORF">BUY48_03670</name>
</gene>
<evidence type="ECO:0000313" key="2">
    <source>
        <dbReference type="EMBL" id="PTF16146.1"/>
    </source>
</evidence>
<accession>A0A2T4L2V8</accession>
<evidence type="ECO:0000256" key="1">
    <source>
        <dbReference type="SAM" id="MobiDB-lite"/>
    </source>
</evidence>
<feature type="compositionally biased region" description="Polar residues" evidence="1">
    <location>
        <begin position="102"/>
        <end position="117"/>
    </location>
</feature>
<sequence>MNRDDIIRLIEQELVQADEAANEYQFEKHMYTIHTLTSLYAKGSSSSTQGHDFTNTVTANSFSKNKLKTTDYVAHQTTNTLQDKPTVTAQEIEAMGGKVPNSMKSSTNESLPSNTMVTDDEIGNGDSIFDF</sequence>
<evidence type="ECO:0000313" key="3">
    <source>
        <dbReference type="Proteomes" id="UP000243350"/>
    </source>
</evidence>